<protein>
    <submittedName>
        <fullName evidence="2">Multiple sugar transport system substrate-binding protein</fullName>
    </submittedName>
</protein>
<keyword evidence="2" id="KW-0813">Transport</keyword>
<dbReference type="RefSeq" id="WP_070320595.1">
    <property type="nucleotide sequence ID" value="NZ_JAUSVM010000001.1"/>
</dbReference>
<dbReference type="InterPro" id="IPR050490">
    <property type="entry name" value="Bact_solute-bd_prot1"/>
</dbReference>
<dbReference type="SUPFAM" id="SSF53850">
    <property type="entry name" value="Periplasmic binding protein-like II"/>
    <property type="match status" value="1"/>
</dbReference>
<comment type="caution">
    <text evidence="2">The sequence shown here is derived from an EMBL/GenBank/DDBJ whole genome shotgun (WGS) entry which is preliminary data.</text>
</comment>
<gene>
    <name evidence="2" type="ORF">JO380_001318</name>
</gene>
<evidence type="ECO:0000313" key="2">
    <source>
        <dbReference type="EMBL" id="MDQ0424937.1"/>
    </source>
</evidence>
<evidence type="ECO:0000256" key="1">
    <source>
        <dbReference type="SAM" id="SignalP"/>
    </source>
</evidence>
<name>A0ABU0GHU2_9CELL</name>
<feature type="chain" id="PRO_5046391828" evidence="1">
    <location>
        <begin position="26"/>
        <end position="432"/>
    </location>
</feature>
<dbReference type="PANTHER" id="PTHR43649:SF12">
    <property type="entry name" value="DIACETYLCHITOBIOSE BINDING PROTEIN DASA"/>
    <property type="match status" value="1"/>
</dbReference>
<dbReference type="Pfam" id="PF01547">
    <property type="entry name" value="SBP_bac_1"/>
    <property type="match status" value="1"/>
</dbReference>
<dbReference type="InterPro" id="IPR006059">
    <property type="entry name" value="SBP"/>
</dbReference>
<proteinExistence type="predicted"/>
<sequence length="432" mass="44552">MRTHLTARRAAVALAAAVALTVPLAACGTSSGAEPGGTSQLELWTFLDPASDDARGKALKQVVEGFNASQDDVEVTVRSINYAQIDAEVIRATSSGQGPDILNVYSTQLATHVDAGTLQPLADVAGADLDTLKDDSIFPFDGVTFDGEVMSVPWEVRAWMLWYRQDLLDQIGASLPTTSAELVDVAARLVAETDVTTGLAIGFSDQGLGADFVEKFIPFTWANGGEVLDGAGEPVFADDAGVAALGMMADLHDAGAFGDEALSMTADDVVQGVAAGTIAMAIEGTQRVGAARAGDGIGDNLQVAPAPFDASGPLPTAVAGQTMGIGANSADPEGAWKFIEYYTSVESATAFAEAGVLPSRSSVYDTDAFSALGNADELRGWREYIAEHGRAEVTSTRFNELSSALVSAGQKAVFQGEDPLAALTAAASAYGG</sequence>
<keyword evidence="3" id="KW-1185">Reference proteome</keyword>
<reference evidence="2 3" key="1">
    <citation type="submission" date="2023-07" db="EMBL/GenBank/DDBJ databases">
        <title>Sequencing the genomes of 1000 actinobacteria strains.</title>
        <authorList>
            <person name="Klenk H.-P."/>
        </authorList>
    </citation>
    <scope>NUCLEOTIDE SEQUENCE [LARGE SCALE GENOMIC DNA]</scope>
    <source>
        <strain evidence="2 3">DSM 14785</strain>
    </source>
</reference>
<dbReference type="CDD" id="cd13585">
    <property type="entry name" value="PBP2_TMBP_like"/>
    <property type="match status" value="1"/>
</dbReference>
<accession>A0ABU0GHU2</accession>
<keyword evidence="2" id="KW-0762">Sugar transport</keyword>
<dbReference type="Proteomes" id="UP001240250">
    <property type="component" value="Unassembled WGS sequence"/>
</dbReference>
<dbReference type="PANTHER" id="PTHR43649">
    <property type="entry name" value="ARABINOSE-BINDING PROTEIN-RELATED"/>
    <property type="match status" value="1"/>
</dbReference>
<keyword evidence="1" id="KW-0732">Signal</keyword>
<evidence type="ECO:0000313" key="3">
    <source>
        <dbReference type="Proteomes" id="UP001240250"/>
    </source>
</evidence>
<dbReference type="Gene3D" id="3.40.190.10">
    <property type="entry name" value="Periplasmic binding protein-like II"/>
    <property type="match status" value="1"/>
</dbReference>
<feature type="signal peptide" evidence="1">
    <location>
        <begin position="1"/>
        <end position="25"/>
    </location>
</feature>
<dbReference type="EMBL" id="JAUSVM010000001">
    <property type="protein sequence ID" value="MDQ0424937.1"/>
    <property type="molecule type" value="Genomic_DNA"/>
</dbReference>
<organism evidence="2 3">
    <name type="scientific">Cellulomonas iranensis</name>
    <dbReference type="NCBI Taxonomy" id="76862"/>
    <lineage>
        <taxon>Bacteria</taxon>
        <taxon>Bacillati</taxon>
        <taxon>Actinomycetota</taxon>
        <taxon>Actinomycetes</taxon>
        <taxon>Micrococcales</taxon>
        <taxon>Cellulomonadaceae</taxon>
        <taxon>Cellulomonas</taxon>
    </lineage>
</organism>